<dbReference type="KEGG" id="kcm:ABWK59_02940"/>
<proteinExistence type="predicted"/>
<evidence type="ECO:0000256" key="1">
    <source>
        <dbReference type="ARBA" id="ARBA00023015"/>
    </source>
</evidence>
<dbReference type="InterPro" id="IPR016032">
    <property type="entry name" value="Sig_transdc_resp-reg_C-effctor"/>
</dbReference>
<feature type="domain" description="HTH luxR-type" evidence="4">
    <location>
        <begin position="143"/>
        <end position="208"/>
    </location>
</feature>
<dbReference type="GO" id="GO:0003677">
    <property type="term" value="F:DNA binding"/>
    <property type="evidence" value="ECO:0007669"/>
    <property type="project" value="UniProtKB-KW"/>
</dbReference>
<evidence type="ECO:0000259" key="4">
    <source>
        <dbReference type="PROSITE" id="PS50043"/>
    </source>
</evidence>
<dbReference type="SMART" id="SM00421">
    <property type="entry name" value="HTH_LUXR"/>
    <property type="match status" value="1"/>
</dbReference>
<evidence type="ECO:0000256" key="3">
    <source>
        <dbReference type="ARBA" id="ARBA00023163"/>
    </source>
</evidence>
<dbReference type="Pfam" id="PF00196">
    <property type="entry name" value="GerE"/>
    <property type="match status" value="1"/>
</dbReference>
<dbReference type="RefSeq" id="WP_354637694.1">
    <property type="nucleotide sequence ID" value="NZ_CP159872.1"/>
</dbReference>
<dbReference type="PROSITE" id="PS00622">
    <property type="entry name" value="HTH_LUXR_1"/>
    <property type="match status" value="1"/>
</dbReference>
<dbReference type="InterPro" id="IPR000792">
    <property type="entry name" value="Tscrpt_reg_LuxR_C"/>
</dbReference>
<evidence type="ECO:0000313" key="5">
    <source>
        <dbReference type="EMBL" id="XCM77959.1"/>
    </source>
</evidence>
<evidence type="ECO:0000256" key="2">
    <source>
        <dbReference type="ARBA" id="ARBA00023125"/>
    </source>
</evidence>
<protein>
    <submittedName>
        <fullName evidence="5">Response regulator transcription factor</fullName>
    </submittedName>
</protein>
<keyword evidence="3" id="KW-0804">Transcription</keyword>
<dbReference type="EMBL" id="CP159872">
    <property type="protein sequence ID" value="XCM77959.1"/>
    <property type="molecule type" value="Genomic_DNA"/>
</dbReference>
<dbReference type="SUPFAM" id="SSF46894">
    <property type="entry name" value="C-terminal effector domain of the bipartite response regulators"/>
    <property type="match status" value="1"/>
</dbReference>
<keyword evidence="2" id="KW-0238">DNA-binding</keyword>
<dbReference type="PANTHER" id="PTHR44688">
    <property type="entry name" value="DNA-BINDING TRANSCRIPTIONAL ACTIVATOR DEVR_DOSR"/>
    <property type="match status" value="1"/>
</dbReference>
<dbReference type="CDD" id="cd06170">
    <property type="entry name" value="LuxR_C_like"/>
    <property type="match status" value="1"/>
</dbReference>
<sequence length="210" mass="22450">MDTVSVAVLSGDPISGAGVAAMLRPSPRVSLLPATRSAEADVLLVLTDEVTEDTLVCLERRAREAANPALRMVIVGDVVREQHLVRAVNYGVTSVIPRRDAAPEQLLRAVVGAAGGHAQLPGHGIAWLVEWVRAIQLDVLAPQGLTTTPLEVREVAVIRLLADGMETAAIAERLNYSERTIKNIIHSAMSRLGLRNRAHAVAYALRAGLI</sequence>
<dbReference type="PRINTS" id="PR00038">
    <property type="entry name" value="HTHLUXR"/>
</dbReference>
<organism evidence="5">
    <name type="scientific">Kitasatospora camelliae</name>
    <dbReference type="NCBI Taxonomy" id="3156397"/>
    <lineage>
        <taxon>Bacteria</taxon>
        <taxon>Bacillati</taxon>
        <taxon>Actinomycetota</taxon>
        <taxon>Actinomycetes</taxon>
        <taxon>Kitasatosporales</taxon>
        <taxon>Streptomycetaceae</taxon>
        <taxon>Kitasatospora</taxon>
    </lineage>
</organism>
<keyword evidence="1" id="KW-0805">Transcription regulation</keyword>
<accession>A0AAU8JQ59</accession>
<gene>
    <name evidence="5" type="ORF">ABWK59_02940</name>
</gene>
<dbReference type="GO" id="GO:0006355">
    <property type="term" value="P:regulation of DNA-templated transcription"/>
    <property type="evidence" value="ECO:0007669"/>
    <property type="project" value="InterPro"/>
</dbReference>
<name>A0AAU8JQ59_9ACTN</name>
<dbReference type="Gene3D" id="3.40.50.2300">
    <property type="match status" value="1"/>
</dbReference>
<dbReference type="AlphaFoldDB" id="A0AAU8JQ59"/>
<reference evidence="5" key="1">
    <citation type="submission" date="2024-06" db="EMBL/GenBank/DDBJ databases">
        <title>The genome sequences of Kitasatospora sp. strain HUAS MG31.</title>
        <authorList>
            <person name="Mo P."/>
        </authorList>
    </citation>
    <scope>NUCLEOTIDE SEQUENCE</scope>
    <source>
        <strain evidence="5">HUAS MG31</strain>
    </source>
</reference>
<dbReference type="PROSITE" id="PS50043">
    <property type="entry name" value="HTH_LUXR_2"/>
    <property type="match status" value="1"/>
</dbReference>
<dbReference type="PANTHER" id="PTHR44688:SF16">
    <property type="entry name" value="DNA-BINDING TRANSCRIPTIONAL ACTIVATOR DEVR_DOSR"/>
    <property type="match status" value="1"/>
</dbReference>